<sequence>MSLADAFTTPTRTIHGPTCGVYKILGTLESKDFETLSAVLDKNSPWTSTQIAAILSDQGHPIKADALQRHRRGACECGRP</sequence>
<evidence type="ECO:0000313" key="2">
    <source>
        <dbReference type="EMBL" id="CAB4185139.1"/>
    </source>
</evidence>
<dbReference type="EMBL" id="LR798413">
    <property type="protein sequence ID" value="CAB5229605.1"/>
    <property type="molecule type" value="Genomic_DNA"/>
</dbReference>
<evidence type="ECO:0000313" key="1">
    <source>
        <dbReference type="EMBL" id="CAB4173508.1"/>
    </source>
</evidence>
<accession>A0A6J5PWT5</accession>
<reference evidence="1" key="1">
    <citation type="submission" date="2020-05" db="EMBL/GenBank/DDBJ databases">
        <authorList>
            <person name="Chiriac C."/>
            <person name="Salcher M."/>
            <person name="Ghai R."/>
            <person name="Kavagutti S V."/>
        </authorList>
    </citation>
    <scope>NUCLEOTIDE SEQUENCE</scope>
</reference>
<dbReference type="EMBL" id="LR797074">
    <property type="protein sequence ID" value="CAB4185139.1"/>
    <property type="molecule type" value="Genomic_DNA"/>
</dbReference>
<proteinExistence type="predicted"/>
<evidence type="ECO:0000313" key="4">
    <source>
        <dbReference type="EMBL" id="CAB5229605.1"/>
    </source>
</evidence>
<gene>
    <name evidence="2" type="ORF">UFOVP1120_7</name>
    <name evidence="3" type="ORF">UFOVP1227_33</name>
    <name evidence="4" type="ORF">UFOVP1571_7</name>
    <name evidence="1" type="ORF">UFOVP955_32</name>
</gene>
<dbReference type="EMBL" id="LR797172">
    <property type="protein sequence ID" value="CAB4191392.1"/>
    <property type="molecule type" value="Genomic_DNA"/>
</dbReference>
<name>A0A6J5PWT5_9CAUD</name>
<protein>
    <submittedName>
        <fullName evidence="1">Uncharacterized protein</fullName>
    </submittedName>
</protein>
<dbReference type="EMBL" id="LR796904">
    <property type="protein sequence ID" value="CAB4173508.1"/>
    <property type="molecule type" value="Genomic_DNA"/>
</dbReference>
<evidence type="ECO:0000313" key="3">
    <source>
        <dbReference type="EMBL" id="CAB4191392.1"/>
    </source>
</evidence>
<organism evidence="1">
    <name type="scientific">uncultured Caudovirales phage</name>
    <dbReference type="NCBI Taxonomy" id="2100421"/>
    <lineage>
        <taxon>Viruses</taxon>
        <taxon>Duplodnaviria</taxon>
        <taxon>Heunggongvirae</taxon>
        <taxon>Uroviricota</taxon>
        <taxon>Caudoviricetes</taxon>
        <taxon>Peduoviridae</taxon>
        <taxon>Maltschvirus</taxon>
        <taxon>Maltschvirus maltsch</taxon>
    </lineage>
</organism>